<reference evidence="1 2" key="1">
    <citation type="submission" date="2021-06" db="EMBL/GenBank/DDBJ databases">
        <authorList>
            <person name="Sun Q."/>
            <person name="Li D."/>
        </authorList>
    </citation>
    <scope>NUCLEOTIDE SEQUENCE [LARGE SCALE GENOMIC DNA]</scope>
    <source>
        <strain evidence="1 2">MSJ-40</strain>
    </source>
</reference>
<accession>A0ABS6E7A9</accession>
<dbReference type="EMBL" id="JAHLPM010000007">
    <property type="protein sequence ID" value="MBU5438310.1"/>
    <property type="molecule type" value="Genomic_DNA"/>
</dbReference>
<name>A0ABS6E7A9_9FIRM</name>
<dbReference type="RefSeq" id="WP_216519316.1">
    <property type="nucleotide sequence ID" value="NZ_JAHLPM010000007.1"/>
</dbReference>
<evidence type="ECO:0000313" key="1">
    <source>
        <dbReference type="EMBL" id="MBU5438310.1"/>
    </source>
</evidence>
<protein>
    <submittedName>
        <fullName evidence="1">ASCH domain-containing protein</fullName>
    </submittedName>
</protein>
<dbReference type="Proteomes" id="UP000749471">
    <property type="component" value="Unassembled WGS sequence"/>
</dbReference>
<dbReference type="CDD" id="cd06554">
    <property type="entry name" value="ASCH_ASC-1_like"/>
    <property type="match status" value="1"/>
</dbReference>
<evidence type="ECO:0000313" key="2">
    <source>
        <dbReference type="Proteomes" id="UP000749471"/>
    </source>
</evidence>
<comment type="caution">
    <text evidence="1">The sequence shown here is derived from an EMBL/GenBank/DDBJ whole genome shotgun (WGS) entry which is preliminary data.</text>
</comment>
<keyword evidence="2" id="KW-1185">Reference proteome</keyword>
<proteinExistence type="predicted"/>
<sequence>MKGFTVYQPCAGFIITGAKKIETRPRKTNIRGTVFIHAGKKFINDGWNPILLYENGPYVKGAIIGTVDIVDCIRVEELRHKISAVELALGDYTDGRFGWILENPVRFDTPISIRGQQGWWNVDISTDSIRKEGENA</sequence>
<organism evidence="1 2">
    <name type="scientific">Tissierella simiarum</name>
    <dbReference type="NCBI Taxonomy" id="2841534"/>
    <lineage>
        <taxon>Bacteria</taxon>
        <taxon>Bacillati</taxon>
        <taxon>Bacillota</taxon>
        <taxon>Tissierellia</taxon>
        <taxon>Tissierellales</taxon>
        <taxon>Tissierellaceae</taxon>
        <taxon>Tissierella</taxon>
    </lineage>
</organism>
<gene>
    <name evidence="1" type="ORF">KQI42_09835</name>
</gene>